<dbReference type="Proteomes" id="UP000767446">
    <property type="component" value="Unassembled WGS sequence"/>
</dbReference>
<dbReference type="EMBL" id="JADQBC010000011">
    <property type="protein sequence ID" value="MBR8826796.1"/>
    <property type="molecule type" value="Genomic_DNA"/>
</dbReference>
<comment type="caution">
    <text evidence="2">The sequence shown here is derived from an EMBL/GenBank/DDBJ whole genome shotgun (WGS) entry which is preliminary data.</text>
</comment>
<feature type="compositionally biased region" description="Polar residues" evidence="1">
    <location>
        <begin position="119"/>
        <end position="133"/>
    </location>
</feature>
<organism evidence="2 3">
    <name type="scientific">Gomphosphaeria aponina SAG 52.96 = DSM 107014</name>
    <dbReference type="NCBI Taxonomy" id="1521640"/>
    <lineage>
        <taxon>Bacteria</taxon>
        <taxon>Bacillati</taxon>
        <taxon>Cyanobacteriota</taxon>
        <taxon>Cyanophyceae</taxon>
        <taxon>Oscillatoriophycideae</taxon>
        <taxon>Chroococcales</taxon>
        <taxon>Gomphosphaeriaceae</taxon>
        <taxon>Gomphosphaeria</taxon>
    </lineage>
</organism>
<sequence length="327" mass="38697">MTYTNQQLCQLIIEAGDSDEKAEALSLAIAHLGLEKRLPKSQIRDYDEVLKRTQEVVREIHNFYRKIDPKSYDCQNESQAKTLTQHFMRWVKRIFDYKRIDVYRHRIGIPSELSLDQPLPNNDSDSRNTVGDNISDKTLTGLEAIGYQQEADTRENTPKKLLQYIDEDPDNKLKECCVKGHEECHAQVCLQLWFLNENFKILVNQELESLINLMRRDQPRITNIVIEEKKQRLKPQIENDIFEQKIKEKVEKIEEEFNISILPAHRPEYDYNKIASIFGVKYRQIYELIGIPQSKTKTEPNQRRRSRVVNLLNKVFKEDIEQFFNQL</sequence>
<accession>A0A941JRD9</accession>
<evidence type="ECO:0000313" key="2">
    <source>
        <dbReference type="EMBL" id="MBR8826796.1"/>
    </source>
</evidence>
<evidence type="ECO:0000256" key="1">
    <source>
        <dbReference type="SAM" id="MobiDB-lite"/>
    </source>
</evidence>
<protein>
    <submittedName>
        <fullName evidence="2">Uncharacterized protein</fullName>
    </submittedName>
</protein>
<proteinExistence type="predicted"/>
<reference evidence="2" key="1">
    <citation type="submission" date="2021-02" db="EMBL/GenBank/DDBJ databases">
        <title>Metagenome analyses of Stigonema ocellatum DSM 106950, Chlorogloea purpurea SAG 13.99 and Gomphosphaeria aponina DSM 107014.</title>
        <authorList>
            <person name="Marter P."/>
            <person name="Huang S."/>
        </authorList>
    </citation>
    <scope>NUCLEOTIDE SEQUENCE</scope>
    <source>
        <strain evidence="2">JP213</strain>
    </source>
</reference>
<gene>
    <name evidence="2" type="ORF">DSM107014_02655</name>
</gene>
<name>A0A941JRD9_9CHRO</name>
<evidence type="ECO:0000313" key="3">
    <source>
        <dbReference type="Proteomes" id="UP000767446"/>
    </source>
</evidence>
<feature type="region of interest" description="Disordered" evidence="1">
    <location>
        <begin position="114"/>
        <end position="133"/>
    </location>
</feature>
<dbReference type="AlphaFoldDB" id="A0A941JRD9"/>